<dbReference type="Proteomes" id="UP000245802">
    <property type="component" value="Chromosome"/>
</dbReference>
<dbReference type="Pfam" id="PF00400">
    <property type="entry name" value="WD40"/>
    <property type="match status" value="1"/>
</dbReference>
<dbReference type="InterPro" id="IPR001680">
    <property type="entry name" value="WD40_rpt"/>
</dbReference>
<dbReference type="PANTHER" id="PTHR19848:SF8">
    <property type="entry name" value="F-BOX AND WD REPEAT DOMAIN CONTAINING 7"/>
    <property type="match status" value="1"/>
</dbReference>
<evidence type="ECO:0000256" key="3">
    <source>
        <dbReference type="PROSITE-ProRule" id="PRU00221"/>
    </source>
</evidence>
<organism evidence="4 5">
    <name type="scientific">Gemmata obscuriglobus</name>
    <dbReference type="NCBI Taxonomy" id="114"/>
    <lineage>
        <taxon>Bacteria</taxon>
        <taxon>Pseudomonadati</taxon>
        <taxon>Planctomycetota</taxon>
        <taxon>Planctomycetia</taxon>
        <taxon>Gemmatales</taxon>
        <taxon>Gemmataceae</taxon>
        <taxon>Gemmata</taxon>
    </lineage>
</organism>
<dbReference type="SUPFAM" id="SSF50998">
    <property type="entry name" value="Quinoprotein alcohol dehydrogenase-like"/>
    <property type="match status" value="1"/>
</dbReference>
<dbReference type="OrthoDB" id="230341at2"/>
<keyword evidence="1 3" id="KW-0853">WD repeat</keyword>
<feature type="repeat" description="WD" evidence="3">
    <location>
        <begin position="311"/>
        <end position="352"/>
    </location>
</feature>
<dbReference type="KEGG" id="gog:C1280_32245"/>
<dbReference type="PROSITE" id="PS50294">
    <property type="entry name" value="WD_REPEATS_REGION"/>
    <property type="match status" value="1"/>
</dbReference>
<dbReference type="InterPro" id="IPR015943">
    <property type="entry name" value="WD40/YVTN_repeat-like_dom_sf"/>
</dbReference>
<dbReference type="Gene3D" id="2.130.10.10">
    <property type="entry name" value="YVTN repeat-like/Quinoprotein amine dehydrogenase"/>
    <property type="match status" value="1"/>
</dbReference>
<reference evidence="4 5" key="1">
    <citation type="submission" date="2018-01" db="EMBL/GenBank/DDBJ databases">
        <title>G. obscuriglobus.</title>
        <authorList>
            <person name="Franke J."/>
            <person name="Blomberg W."/>
            <person name="Selmecki A."/>
        </authorList>
    </citation>
    <scope>NUCLEOTIDE SEQUENCE [LARGE SCALE GENOMIC DNA]</scope>
    <source>
        <strain evidence="4 5">DSM 5831</strain>
    </source>
</reference>
<accession>A0A2Z3HHD0</accession>
<protein>
    <submittedName>
        <fullName evidence="4">Uncharacterized protein</fullName>
    </submittedName>
</protein>
<dbReference type="RefSeq" id="WP_010050535.1">
    <property type="nucleotide sequence ID" value="NZ_CP025958.1"/>
</dbReference>
<dbReference type="PROSITE" id="PS50082">
    <property type="entry name" value="WD_REPEATS_2"/>
    <property type="match status" value="1"/>
</dbReference>
<keyword evidence="2" id="KW-0677">Repeat</keyword>
<gene>
    <name evidence="4" type="ORF">C1280_32245</name>
</gene>
<evidence type="ECO:0000313" key="4">
    <source>
        <dbReference type="EMBL" id="AWM41204.1"/>
    </source>
</evidence>
<dbReference type="InterPro" id="IPR019775">
    <property type="entry name" value="WD40_repeat_CS"/>
</dbReference>
<sequence>MNLVSRVSLMALGPLAGAVCRAAGAAALSEGAASVGRAIAERFTDRSLRATEALAHASDRAWAAIEGALSGESVITLADRADDKALREQIRLFVLNAQLNCGLGADADFAPRCLAELRSARVLGLLDGAADPAALANRLGDLAHFSDPAAVVREQWALADEIAVELRACGFGTLAALLTLRPVGDANADPLLAVTVRYYFRRAVEEDPRLFQGFTFSQLEVIGRTQENAATALAGVAARLDALHETLRDQELPFADEVVDVPEPSVADRFREQTNGVVAASPDGTRVLGGSKYDGKLRLFDARTGKELRRLAGHTGWVVCVAFSPDGAKALSGGADGSVKMWEVATGKLVRAWPPKRGAPPAAIGFTADGRPRLV</sequence>
<dbReference type="EMBL" id="CP025958">
    <property type="protein sequence ID" value="AWM41204.1"/>
    <property type="molecule type" value="Genomic_DNA"/>
</dbReference>
<evidence type="ECO:0000256" key="2">
    <source>
        <dbReference type="ARBA" id="ARBA00022737"/>
    </source>
</evidence>
<proteinExistence type="predicted"/>
<keyword evidence="5" id="KW-1185">Reference proteome</keyword>
<dbReference type="PROSITE" id="PS00678">
    <property type="entry name" value="WD_REPEATS_1"/>
    <property type="match status" value="1"/>
</dbReference>
<evidence type="ECO:0000256" key="1">
    <source>
        <dbReference type="ARBA" id="ARBA00022574"/>
    </source>
</evidence>
<evidence type="ECO:0000313" key="5">
    <source>
        <dbReference type="Proteomes" id="UP000245802"/>
    </source>
</evidence>
<dbReference type="PANTHER" id="PTHR19848">
    <property type="entry name" value="WD40 REPEAT PROTEIN"/>
    <property type="match status" value="1"/>
</dbReference>
<name>A0A2Z3HHD0_9BACT</name>
<dbReference type="InterPro" id="IPR011047">
    <property type="entry name" value="Quinoprotein_ADH-like_sf"/>
</dbReference>
<dbReference type="AlphaFoldDB" id="A0A2Z3HHD0"/>
<dbReference type="SMART" id="SM00320">
    <property type="entry name" value="WD40"/>
    <property type="match status" value="2"/>
</dbReference>